<dbReference type="Gene3D" id="3.40.50.1820">
    <property type="entry name" value="alpha/beta hydrolase"/>
    <property type="match status" value="1"/>
</dbReference>
<dbReference type="InterPro" id="IPR029058">
    <property type="entry name" value="AB_hydrolase_fold"/>
</dbReference>
<keyword evidence="2" id="KW-0012">Acyltransferase</keyword>
<dbReference type="Pfam" id="PF07167">
    <property type="entry name" value="PhaC_N"/>
    <property type="match status" value="1"/>
</dbReference>
<dbReference type="GO" id="GO:0016746">
    <property type="term" value="F:acyltransferase activity"/>
    <property type="evidence" value="ECO:0007669"/>
    <property type="project" value="UniProtKB-KW"/>
</dbReference>
<evidence type="ECO:0000256" key="1">
    <source>
        <dbReference type="ARBA" id="ARBA00022679"/>
    </source>
</evidence>
<dbReference type="SUPFAM" id="SSF53474">
    <property type="entry name" value="alpha/beta-Hydrolases"/>
    <property type="match status" value="1"/>
</dbReference>
<dbReference type="InterPro" id="IPR051321">
    <property type="entry name" value="PHA/PHB_synthase"/>
</dbReference>
<dbReference type="EMBL" id="RKHO01000001">
    <property type="protein sequence ID" value="ROR92283.1"/>
    <property type="molecule type" value="Genomic_DNA"/>
</dbReference>
<reference evidence="5 6" key="1">
    <citation type="submission" date="2018-11" db="EMBL/GenBank/DDBJ databases">
        <title>Sequencing the genomes of 1000 actinobacteria strains.</title>
        <authorList>
            <person name="Klenk H.-P."/>
        </authorList>
    </citation>
    <scope>NUCLEOTIDE SEQUENCE [LARGE SCALE GENOMIC DNA]</scope>
    <source>
        <strain evidence="5 6">DSM 12652</strain>
    </source>
</reference>
<feature type="compositionally biased region" description="Basic and acidic residues" evidence="3">
    <location>
        <begin position="63"/>
        <end position="72"/>
    </location>
</feature>
<sequence length="644" mass="69984">MTATTEKPAVETPAQRASEEQPAQKKPAAKKSSPTTKAAARRTSRKGAAKASEKASGAASGAAERRMHRQDESQEQAETSASTALATPLDLLLADAGTGPLRRFVPGVSGIKFTAGLARHPGKVVRRTTGLAAELTRVGLGRSRLAPAEKDRRFTEEAWARNPLFKRTLQGYLALGAAARGLVDDAALEWGDDQRIRFIMDNLVEAAAPSNNPFLNPKVLKRTLDTGGGNLVEGGRRLVRDFATPPRVPSMVEADAFEVGKDIAVTPGAVVFRTDVFELIQYTPQTPKVREVPVLIVPPTINKYYVIDLAEQRSLVEHLVQSGQQVFCISWRNPDVRHADWGLDTYGQAILEAMSACEDISRQDRTAIFGICSGGMIASMVLAHLARTDQLDRVAAYSLAVTVLDQERAGVTSALLSHKSAAASTQASKEKGYLDGRTLAEIFAWLRPNDLIWNYWVNNYLMGHAPKAFDILYWNADPVRMSAAMHRDFMDLAIRNALVEPDAATILDTPVDLSRVTTDAYVVAGIADHLCKWESCYQTTQLLGGDTKFVLSTSGHIAAMVNPPGNPKASFQTSPSGGGQQGTDNPADAAEWLDRAVKVKGSWWDDWTGWLAERTGEERAKPRRLGNASHEPLADAPGTYVHDR</sequence>
<accession>A0A3N2CXU8</accession>
<dbReference type="GO" id="GO:0042619">
    <property type="term" value="P:poly-hydroxybutyrate biosynthetic process"/>
    <property type="evidence" value="ECO:0007669"/>
    <property type="project" value="InterPro"/>
</dbReference>
<feature type="domain" description="Poly-beta-hydroxybutyrate polymerase N-terminal" evidence="4">
    <location>
        <begin position="150"/>
        <end position="318"/>
    </location>
</feature>
<protein>
    <submittedName>
        <fullName evidence="5">Polyhydroxyalkanoate synthase</fullName>
    </submittedName>
</protein>
<comment type="caution">
    <text evidence="5">The sequence shown here is derived from an EMBL/GenBank/DDBJ whole genome shotgun (WGS) entry which is preliminary data.</text>
</comment>
<feature type="compositionally biased region" description="Basic residues" evidence="3">
    <location>
        <begin position="39"/>
        <end position="48"/>
    </location>
</feature>
<dbReference type="RefSeq" id="WP_211332569.1">
    <property type="nucleotide sequence ID" value="NZ_RKHO01000001.1"/>
</dbReference>
<evidence type="ECO:0000256" key="2">
    <source>
        <dbReference type="ARBA" id="ARBA00023315"/>
    </source>
</evidence>
<keyword evidence="1" id="KW-0808">Transferase</keyword>
<feature type="region of interest" description="Disordered" evidence="3">
    <location>
        <begin position="614"/>
        <end position="644"/>
    </location>
</feature>
<evidence type="ECO:0000313" key="6">
    <source>
        <dbReference type="Proteomes" id="UP000281738"/>
    </source>
</evidence>
<organism evidence="5 6">
    <name type="scientific">Nocardioides aurantiacus</name>
    <dbReference type="NCBI Taxonomy" id="86796"/>
    <lineage>
        <taxon>Bacteria</taxon>
        <taxon>Bacillati</taxon>
        <taxon>Actinomycetota</taxon>
        <taxon>Actinomycetes</taxon>
        <taxon>Propionibacteriales</taxon>
        <taxon>Nocardioidaceae</taxon>
        <taxon>Nocardioides</taxon>
    </lineage>
</organism>
<dbReference type="PANTHER" id="PTHR36837:SF5">
    <property type="entry name" value="POLY-3-HYDROXYBUTYRATE SYNTHASE"/>
    <property type="match status" value="1"/>
</dbReference>
<keyword evidence="6" id="KW-1185">Reference proteome</keyword>
<dbReference type="Proteomes" id="UP000281738">
    <property type="component" value="Unassembled WGS sequence"/>
</dbReference>
<evidence type="ECO:0000313" key="5">
    <source>
        <dbReference type="EMBL" id="ROR92283.1"/>
    </source>
</evidence>
<dbReference type="InterPro" id="IPR010941">
    <property type="entry name" value="PhaC_N"/>
</dbReference>
<gene>
    <name evidence="5" type="ORF">EDD33_3171</name>
</gene>
<proteinExistence type="predicted"/>
<name>A0A3N2CXU8_9ACTN</name>
<feature type="region of interest" description="Disordered" evidence="3">
    <location>
        <begin position="562"/>
        <end position="587"/>
    </location>
</feature>
<dbReference type="PANTHER" id="PTHR36837">
    <property type="entry name" value="POLY(3-HYDROXYALKANOATE) POLYMERASE SUBUNIT PHAC"/>
    <property type="match status" value="1"/>
</dbReference>
<evidence type="ECO:0000256" key="3">
    <source>
        <dbReference type="SAM" id="MobiDB-lite"/>
    </source>
</evidence>
<dbReference type="AlphaFoldDB" id="A0A3N2CXU8"/>
<feature type="region of interest" description="Disordered" evidence="3">
    <location>
        <begin position="1"/>
        <end position="83"/>
    </location>
</feature>
<feature type="compositionally biased region" description="Low complexity" evidence="3">
    <location>
        <begin position="24"/>
        <end position="38"/>
    </location>
</feature>
<evidence type="ECO:0000259" key="4">
    <source>
        <dbReference type="Pfam" id="PF07167"/>
    </source>
</evidence>